<accession>A0A9P4PMJ9</accession>
<comment type="caution">
    <text evidence="3">The sequence shown here is derived from an EMBL/GenBank/DDBJ whole genome shotgun (WGS) entry which is preliminary data.</text>
</comment>
<feature type="compositionally biased region" description="Basic residues" evidence="1">
    <location>
        <begin position="209"/>
        <end position="218"/>
    </location>
</feature>
<feature type="region of interest" description="Disordered" evidence="1">
    <location>
        <begin position="1098"/>
        <end position="1144"/>
    </location>
</feature>
<dbReference type="PROSITE" id="PS50030">
    <property type="entry name" value="UBA"/>
    <property type="match status" value="1"/>
</dbReference>
<feature type="region of interest" description="Disordered" evidence="1">
    <location>
        <begin position="423"/>
        <end position="451"/>
    </location>
</feature>
<dbReference type="Gene3D" id="1.10.8.10">
    <property type="entry name" value="DNA helicase RuvA subunit, C-terminal domain"/>
    <property type="match status" value="1"/>
</dbReference>
<gene>
    <name evidence="3" type="ORF">P171DRAFT_519291</name>
</gene>
<evidence type="ECO:0000313" key="4">
    <source>
        <dbReference type="Proteomes" id="UP000799764"/>
    </source>
</evidence>
<feature type="compositionally biased region" description="Low complexity" evidence="1">
    <location>
        <begin position="326"/>
        <end position="338"/>
    </location>
</feature>
<evidence type="ECO:0000259" key="2">
    <source>
        <dbReference type="PROSITE" id="PS50030"/>
    </source>
</evidence>
<dbReference type="Proteomes" id="UP000799764">
    <property type="component" value="Unassembled WGS sequence"/>
</dbReference>
<dbReference type="AlphaFoldDB" id="A0A9P4PMJ9"/>
<feature type="region of interest" description="Disordered" evidence="1">
    <location>
        <begin position="1"/>
        <end position="26"/>
    </location>
</feature>
<feature type="compositionally biased region" description="Low complexity" evidence="1">
    <location>
        <begin position="1108"/>
        <end position="1128"/>
    </location>
</feature>
<feature type="region of interest" description="Disordered" evidence="1">
    <location>
        <begin position="188"/>
        <end position="221"/>
    </location>
</feature>
<proteinExistence type="predicted"/>
<dbReference type="Pfam" id="PF00627">
    <property type="entry name" value="UBA"/>
    <property type="match status" value="1"/>
</dbReference>
<name>A0A9P4PMJ9_9PLEO</name>
<feature type="region of interest" description="Disordered" evidence="1">
    <location>
        <begin position="1012"/>
        <end position="1079"/>
    </location>
</feature>
<feature type="domain" description="UBA" evidence="2">
    <location>
        <begin position="1144"/>
        <end position="1191"/>
    </location>
</feature>
<sequence length="1192" mass="132773">MPYTDADIPDVSSLFSQSQSPARHRSAESLSALRRSISHRFLHQNTDSTQKLAQRPSQRFGGTTKVIAPALSTSVRSPVKRVFSLHKSKPSNKSGTISRAVPASTTCPPAALRKPATVMANQAEQPSSGCIGPVYNHFHFHTRQQSQTHMRTRKRSSSTTLSTTHHNSGGNSFSSPASLAGVIETYKNNHSDLHRRTSTRHSLGSPRSRVPHHSPKPKPRIEVVIPNEQLDEKPLPTSPFFQKSYHTHARTISGEIEIIYNVSPPSAPGRMLIRDSIVSPPSSQHVRSQPLVHAGIDSKTSKSEMGSPDLSLGTGNSSDDSRDYDSSSVYSNHSSCTSNEGERKHNKAHSSHDRTPSGGSSVASPVNARIEEAPPRETAKSDVSETRHLASPSLPRRHAQHPPIEHDHAFIPSCPLRPLRVASGPPPCRQASLARTSTIHSSRGRRASAKAMGVVAVRQPFSPNIRSPTWSEAENELEAQLTAFSDDNAFIWDDAWNDIITQQRSPLSPQGLARADSVTYDISPWVPPPQVPRKSSRRTTIVDYDGAFRLSKVHEDHIVSQLKRSRSKAKDLSIRIPLSRRMTTDTFVLSPIPIPPKDIKRTITPEVAEGVIFSILSNLESLDDLFACAIVNRGFYRVFKRHELELMKAALQKMSPPAWEHREICYPGHDRLEEEELDRPRQEYTPTSFIQYYTRDMYIIAAIKSLIKDKCQSFMRPEISEAIVSEDPYHSARVDDALWRIWTFCKIFGSGRGREEDIVAQMDWLKGGPMVHQKTATHCALFADDFNETLASAPECFAKGNEGGLSAEQLFDMMELWNCLGVLLQPMEGRTIQAREYGIYDNTNVRGGDIDGEELMLDEWYYYLLTLGLSTILELTAPCAKADASVFILASQNGWANWNPPMFGGTRRNFLKEAASRVYEDKITRTYAENSNKDVQRALSKQRIQKHISELRHRKNSGERLNVVLMSQERPISEWEGVINNLTRPLPIPTSGNNIVSHIPSLHSANLSISAPELPTARTPSPLPRPQSPPRRIVAQPLLPTPPPSTVPSTRDRSSLALSDTHPAFRQSRSGNIPEMPRLDEHPAFVNQMLRVSNEFDRKSNPISAPASSATNSQSHSQRSSPSLDSHSAFQQHPAQRMAQDLGPVENSVDRAVYRIVEMGFTPEQARQALRRTDLGDGLRVDRAVELLLREM</sequence>
<dbReference type="OrthoDB" id="5376710at2759"/>
<dbReference type="InterPro" id="IPR009060">
    <property type="entry name" value="UBA-like_sf"/>
</dbReference>
<reference evidence="3" key="1">
    <citation type="journal article" date="2020" name="Stud. Mycol.">
        <title>101 Dothideomycetes genomes: a test case for predicting lifestyles and emergence of pathogens.</title>
        <authorList>
            <person name="Haridas S."/>
            <person name="Albert R."/>
            <person name="Binder M."/>
            <person name="Bloem J."/>
            <person name="Labutti K."/>
            <person name="Salamov A."/>
            <person name="Andreopoulos B."/>
            <person name="Baker S."/>
            <person name="Barry K."/>
            <person name="Bills G."/>
            <person name="Bluhm B."/>
            <person name="Cannon C."/>
            <person name="Castanera R."/>
            <person name="Culley D."/>
            <person name="Daum C."/>
            <person name="Ezra D."/>
            <person name="Gonzalez J."/>
            <person name="Henrissat B."/>
            <person name="Kuo A."/>
            <person name="Liang C."/>
            <person name="Lipzen A."/>
            <person name="Lutzoni F."/>
            <person name="Magnuson J."/>
            <person name="Mondo S."/>
            <person name="Nolan M."/>
            <person name="Ohm R."/>
            <person name="Pangilinan J."/>
            <person name="Park H.-J."/>
            <person name="Ramirez L."/>
            <person name="Alfaro M."/>
            <person name="Sun H."/>
            <person name="Tritt A."/>
            <person name="Yoshinaga Y."/>
            <person name="Zwiers L.-H."/>
            <person name="Turgeon B."/>
            <person name="Goodwin S."/>
            <person name="Spatafora J."/>
            <person name="Crous P."/>
            <person name="Grigoriev I."/>
        </authorList>
    </citation>
    <scope>NUCLEOTIDE SEQUENCE</scope>
    <source>
        <strain evidence="3">CBS 690.94</strain>
    </source>
</reference>
<dbReference type="SUPFAM" id="SSF46934">
    <property type="entry name" value="UBA-like"/>
    <property type="match status" value="1"/>
</dbReference>
<evidence type="ECO:0000313" key="3">
    <source>
        <dbReference type="EMBL" id="KAF2446956.1"/>
    </source>
</evidence>
<feature type="compositionally biased region" description="Polar residues" evidence="1">
    <location>
        <begin position="91"/>
        <end position="107"/>
    </location>
</feature>
<dbReference type="InterPro" id="IPR015940">
    <property type="entry name" value="UBA"/>
</dbReference>
<organism evidence="3 4">
    <name type="scientific">Karstenula rhodostoma CBS 690.94</name>
    <dbReference type="NCBI Taxonomy" id="1392251"/>
    <lineage>
        <taxon>Eukaryota</taxon>
        <taxon>Fungi</taxon>
        <taxon>Dikarya</taxon>
        <taxon>Ascomycota</taxon>
        <taxon>Pezizomycotina</taxon>
        <taxon>Dothideomycetes</taxon>
        <taxon>Pleosporomycetidae</taxon>
        <taxon>Pleosporales</taxon>
        <taxon>Massarineae</taxon>
        <taxon>Didymosphaeriaceae</taxon>
        <taxon>Karstenula</taxon>
    </lineage>
</organism>
<keyword evidence="4" id="KW-1185">Reference proteome</keyword>
<feature type="compositionally biased region" description="Basic and acidic residues" evidence="1">
    <location>
        <begin position="369"/>
        <end position="388"/>
    </location>
</feature>
<feature type="compositionally biased region" description="Low complexity" evidence="1">
    <location>
        <begin position="157"/>
        <end position="168"/>
    </location>
</feature>
<dbReference type="EMBL" id="MU001497">
    <property type="protein sequence ID" value="KAF2446956.1"/>
    <property type="molecule type" value="Genomic_DNA"/>
</dbReference>
<protein>
    <recommendedName>
        <fullName evidence="2">UBA domain-containing protein</fullName>
    </recommendedName>
</protein>
<feature type="region of interest" description="Disordered" evidence="1">
    <location>
        <begin position="86"/>
        <end position="108"/>
    </location>
</feature>
<feature type="region of interest" description="Disordered" evidence="1">
    <location>
        <begin position="295"/>
        <end position="401"/>
    </location>
</feature>
<feature type="region of interest" description="Disordered" evidence="1">
    <location>
        <begin position="142"/>
        <end position="176"/>
    </location>
</feature>
<evidence type="ECO:0000256" key="1">
    <source>
        <dbReference type="SAM" id="MobiDB-lite"/>
    </source>
</evidence>